<dbReference type="PROSITE" id="PS51257">
    <property type="entry name" value="PROKAR_LIPOPROTEIN"/>
    <property type="match status" value="1"/>
</dbReference>
<proteinExistence type="predicted"/>
<evidence type="ECO:0000313" key="4">
    <source>
        <dbReference type="Proteomes" id="UP000236738"/>
    </source>
</evidence>
<evidence type="ECO:0000256" key="1">
    <source>
        <dbReference type="SAM" id="MobiDB-lite"/>
    </source>
</evidence>
<feature type="region of interest" description="Disordered" evidence="1">
    <location>
        <begin position="434"/>
        <end position="468"/>
    </location>
</feature>
<evidence type="ECO:0000313" key="3">
    <source>
        <dbReference type="EMBL" id="SEF81090.1"/>
    </source>
</evidence>
<reference evidence="4" key="1">
    <citation type="submission" date="2016-10" db="EMBL/GenBank/DDBJ databases">
        <authorList>
            <person name="Varghese N."/>
            <person name="Submissions S."/>
        </authorList>
    </citation>
    <scope>NUCLEOTIDE SEQUENCE [LARGE SCALE GENOMIC DNA]</scope>
    <source>
        <strain evidence="4">DSM 21580</strain>
    </source>
</reference>
<protein>
    <recommendedName>
        <fullName evidence="5">Right handed beta helix domain-containing protein</fullName>
    </recommendedName>
</protein>
<dbReference type="OrthoDB" id="1111178at2"/>
<keyword evidence="4" id="KW-1185">Reference proteome</keyword>
<feature type="compositionally biased region" description="Polar residues" evidence="1">
    <location>
        <begin position="454"/>
        <end position="468"/>
    </location>
</feature>
<gene>
    <name evidence="3" type="ORF">SAMN05421847_1000</name>
</gene>
<keyword evidence="2" id="KW-0732">Signal</keyword>
<feature type="signal peptide" evidence="2">
    <location>
        <begin position="1"/>
        <end position="21"/>
    </location>
</feature>
<accession>A0A1H5V1N8</accession>
<evidence type="ECO:0000256" key="2">
    <source>
        <dbReference type="SAM" id="SignalP"/>
    </source>
</evidence>
<dbReference type="EMBL" id="FNUS01000001">
    <property type="protein sequence ID" value="SEF81090.1"/>
    <property type="molecule type" value="Genomic_DNA"/>
</dbReference>
<organism evidence="3 4">
    <name type="scientific">Halpernia humi</name>
    <dbReference type="NCBI Taxonomy" id="493375"/>
    <lineage>
        <taxon>Bacteria</taxon>
        <taxon>Pseudomonadati</taxon>
        <taxon>Bacteroidota</taxon>
        <taxon>Flavobacteriia</taxon>
        <taxon>Flavobacteriales</taxon>
        <taxon>Weeksellaceae</taxon>
        <taxon>Chryseobacterium group</taxon>
        <taxon>Halpernia</taxon>
    </lineage>
</organism>
<dbReference type="AlphaFoldDB" id="A0A1H5V1N8"/>
<sequence>MKFKILTALCFWLALILISCNRDEITFDSPSQMLRFSKDTVFCDTVYSQARSETYDVKIYNNEDKDIQIPRIYLGNGAASLYRINVDGKPGTDFSNVTLRKKDSLYIFVEIAPIANAPEAIAEDQIKIESPAGNQHITLFSVVQDAEYFIQTKTNPNVLANNTTWTNDKVKVIFGDLSLADGKTLNIEKGTKIYFHKNSGMTIGKNSILNVNGDLGAEVTFRGDRSDTKYDTIPVNWNSINFLDQAKLNMNYAKVFGGTSGLEFNNGTANIKNSIIHTFQDFGIYAVNSNITAENLVMNNCGQADFGIFKGGIYNLTHSTLAAFENFDSSSLPFLSIFATNEYQNAAGGTENGALTLSIKNSILYGQSDNAMVLKPISGQSFTYTILNSLLKYNTSSAGFNFDTNGNIINSIKNENPLFENYYTQKLNLRVKTDSPVRGKGNPTAAASVPLDIQKNSRTTNPTLGAYQ</sequence>
<name>A0A1H5V1N8_9FLAO</name>
<dbReference type="Proteomes" id="UP000236738">
    <property type="component" value="Unassembled WGS sequence"/>
</dbReference>
<feature type="chain" id="PRO_5009286837" description="Right handed beta helix domain-containing protein" evidence="2">
    <location>
        <begin position="22"/>
        <end position="468"/>
    </location>
</feature>
<dbReference type="RefSeq" id="WP_103912965.1">
    <property type="nucleotide sequence ID" value="NZ_FNUS01000001.1"/>
</dbReference>
<evidence type="ECO:0008006" key="5">
    <source>
        <dbReference type="Google" id="ProtNLM"/>
    </source>
</evidence>